<sequence>MRTCLLYFKPMGKAVEVEKGTNLMDAVRKAGIFLDAPCGGKGLCGKCRVKVIEGEHRYQPSHLISRQEEESGIRLACLTTVEGDMTVELAQTVSAGDIIVEDITSDTTKKSRVKKAVHVLRDSGIRIQNSFRTVEMKIKKPTLDDNIPDFERIIRELNPLMESKRLNCSVELLRKIPRVIREAAFDVNLVLREDEKNYEIMDITMQKGRKIYGLCVDIGTTTVAACLVDLYTGEIEASANSGNLQMQYGADVISRIIHSTKPGGLERLHDAIVQGTVNKLIERMMEKRDCRPEDIVCSVFAGNTTMTHLFLGVPAENIRLEPYIPAFRNSPVFRAKDIALDINPNAPVYVLPNVASYVGGDIVSGVLASGLWNSDEVTLFIDLGTNGELVLGNREWMVACACSAGPAFEGGDISCGMRAAPGAIDGVKIHEKTFIPSIHTVANAKPAGICGSGIIDLIAQMFFSGIIDGKGKIKQSSNSCRIRFNQAAGCYEYLLVPAKDTVNGRDIVINEIDIDNFLRAKGAVYSGIRTLLNSVGLSMEDIKKVIVAGGIGQNLDIENSVQIGLLPDIDRARFEFIGNSSLTGAYLCLISDEARQKARQIADLITYIELSADPTYMEEFVSACFLPHTDISLFPSVKHVYETKFTSSEFFSPYEV</sequence>
<proteinExistence type="predicted"/>
<dbReference type="PROSITE" id="PS51085">
    <property type="entry name" value="2FE2S_FER_2"/>
    <property type="match status" value="1"/>
</dbReference>
<reference evidence="2 3" key="1">
    <citation type="submission" date="2019-08" db="EMBL/GenBank/DDBJ databases">
        <title>Calorimonas adulescens gen. nov., sp. nov., an anaerobic thermophilic bacterium from Sakhalin hot spring.</title>
        <authorList>
            <person name="Khomyakova M.A."/>
            <person name="Merkel A.Y."/>
            <person name="Novikov A."/>
            <person name="Bonch-Osmolovskaya E.A."/>
            <person name="Slobodkin A.I."/>
        </authorList>
    </citation>
    <scope>NUCLEOTIDE SEQUENCE [LARGE SCALE GENOMIC DNA]</scope>
    <source>
        <strain evidence="2 3">A05MB</strain>
    </source>
</reference>
<dbReference type="Pfam" id="PF17651">
    <property type="entry name" value="Raco_middle"/>
    <property type="match status" value="1"/>
</dbReference>
<dbReference type="InterPro" id="IPR043129">
    <property type="entry name" value="ATPase_NBD"/>
</dbReference>
<evidence type="ECO:0000313" key="2">
    <source>
        <dbReference type="EMBL" id="TZE80613.1"/>
    </source>
</evidence>
<dbReference type="CDD" id="cd00207">
    <property type="entry name" value="fer2"/>
    <property type="match status" value="1"/>
</dbReference>
<dbReference type="InterPro" id="IPR041414">
    <property type="entry name" value="Raco-like_middle"/>
</dbReference>
<dbReference type="InterPro" id="IPR036010">
    <property type="entry name" value="2Fe-2S_ferredoxin-like_sf"/>
</dbReference>
<accession>A0A5D8QAR4</accession>
<keyword evidence="3" id="KW-1185">Reference proteome</keyword>
<dbReference type="InterPro" id="IPR012675">
    <property type="entry name" value="Beta-grasp_dom_sf"/>
</dbReference>
<dbReference type="NCBIfam" id="NF040756">
    <property type="entry name" value="corr_regen_AcsV"/>
    <property type="match status" value="1"/>
</dbReference>
<comment type="caution">
    <text evidence="2">The sequence shown here is derived from an EMBL/GenBank/DDBJ whole genome shotgun (WGS) entry which is preliminary data.</text>
</comment>
<dbReference type="AlphaFoldDB" id="A0A5D8QAR4"/>
<dbReference type="Gene3D" id="3.10.20.880">
    <property type="match status" value="1"/>
</dbReference>
<dbReference type="GO" id="GO:0051536">
    <property type="term" value="F:iron-sulfur cluster binding"/>
    <property type="evidence" value="ECO:0007669"/>
    <property type="project" value="InterPro"/>
</dbReference>
<gene>
    <name evidence="2" type="ORF">FWJ32_12815</name>
</gene>
<evidence type="ECO:0000313" key="3">
    <source>
        <dbReference type="Proteomes" id="UP000322976"/>
    </source>
</evidence>
<dbReference type="InterPro" id="IPR042259">
    <property type="entry name" value="Raco-like_middle_sf"/>
</dbReference>
<dbReference type="InterPro" id="IPR052911">
    <property type="entry name" value="Corrinoid_activation_enz"/>
</dbReference>
<organism evidence="2 3">
    <name type="scientific">Calorimonas adulescens</name>
    <dbReference type="NCBI Taxonomy" id="2606906"/>
    <lineage>
        <taxon>Bacteria</taxon>
        <taxon>Bacillati</taxon>
        <taxon>Bacillota</taxon>
        <taxon>Clostridia</taxon>
        <taxon>Thermoanaerobacterales</taxon>
        <taxon>Thermoanaerobacteraceae</taxon>
        <taxon>Calorimonas</taxon>
    </lineage>
</organism>
<dbReference type="InterPro" id="IPR027980">
    <property type="entry name" value="RACo_C"/>
</dbReference>
<dbReference type="SUPFAM" id="SSF53067">
    <property type="entry name" value="Actin-like ATPase domain"/>
    <property type="match status" value="1"/>
</dbReference>
<dbReference type="EMBL" id="VTPS01000033">
    <property type="protein sequence ID" value="TZE80613.1"/>
    <property type="molecule type" value="Genomic_DNA"/>
</dbReference>
<dbReference type="Gene3D" id="3.30.420.480">
    <property type="entry name" value="Domain of unknown function (DUF4445)"/>
    <property type="match status" value="1"/>
</dbReference>
<feature type="domain" description="2Fe-2S ferredoxin-type" evidence="1">
    <location>
        <begin position="2"/>
        <end position="93"/>
    </location>
</feature>
<dbReference type="SUPFAM" id="SSF54292">
    <property type="entry name" value="2Fe-2S ferredoxin-like"/>
    <property type="match status" value="1"/>
</dbReference>
<protein>
    <submittedName>
        <fullName evidence="2">DUF4445 domain-containing protein</fullName>
    </submittedName>
</protein>
<dbReference type="Pfam" id="PF00111">
    <property type="entry name" value="Fer2"/>
    <property type="match status" value="1"/>
</dbReference>
<dbReference type="PANTHER" id="PTHR42895:SF2">
    <property type="entry name" value="IRON-SULFUR CLUSTER PROTEIN"/>
    <property type="match status" value="1"/>
</dbReference>
<name>A0A5D8QAR4_9THEO</name>
<dbReference type="Proteomes" id="UP000322976">
    <property type="component" value="Unassembled WGS sequence"/>
</dbReference>
<dbReference type="InterPro" id="IPR001041">
    <property type="entry name" value="2Fe-2S_ferredoxin-type"/>
</dbReference>
<evidence type="ECO:0000259" key="1">
    <source>
        <dbReference type="PROSITE" id="PS51085"/>
    </source>
</evidence>
<dbReference type="PANTHER" id="PTHR42895">
    <property type="entry name" value="IRON-SULFUR CLUSTER-BINDING PROTEIN-RELATED"/>
    <property type="match status" value="1"/>
</dbReference>
<dbReference type="Pfam" id="PF17650">
    <property type="entry name" value="RACo_linker"/>
    <property type="match status" value="1"/>
</dbReference>
<dbReference type="RefSeq" id="WP_149546359.1">
    <property type="nucleotide sequence ID" value="NZ_VTPS01000033.1"/>
</dbReference>
<dbReference type="InterPro" id="IPR040506">
    <property type="entry name" value="RACo_linker"/>
</dbReference>
<dbReference type="Pfam" id="PF14574">
    <property type="entry name" value="RACo_C_ter"/>
    <property type="match status" value="1"/>
</dbReference>
<dbReference type="Gene3D" id="3.10.20.30">
    <property type="match status" value="1"/>
</dbReference>